<reference evidence="1 2" key="1">
    <citation type="submission" date="2015-12" db="EMBL/GenBank/DDBJ databases">
        <title>Draft genome sequence of Streptomyces silvensis ATCC 53525, a producer of novel hormone antagonists.</title>
        <authorList>
            <person name="Johnston C.W."/>
            <person name="Li Y."/>
            <person name="Magarvey N.A."/>
        </authorList>
    </citation>
    <scope>NUCLEOTIDE SEQUENCE [LARGE SCALE GENOMIC DNA]</scope>
    <source>
        <strain evidence="1 2">ATCC 53525</strain>
    </source>
</reference>
<sequence length="147" mass="16096">MASAESIDLIRLEGEDNSVTVRITGKRPAPGRSGVEVLVGEILVDTAFVRGSLATSVSPEDLTEWRETLDALDGGEDRTWRAGRRDPELSVELDPDGELAHVTIADHSMSLTSVTATVTLTDEWFDEAYERLDETLRTWPVEGALRG</sequence>
<dbReference type="InterPro" id="IPR046003">
    <property type="entry name" value="DUF5959"/>
</dbReference>
<accession>A0A0W7X162</accession>
<dbReference type="EMBL" id="LOCL01000038">
    <property type="protein sequence ID" value="KUF16542.1"/>
    <property type="molecule type" value="Genomic_DNA"/>
</dbReference>
<evidence type="ECO:0000313" key="2">
    <source>
        <dbReference type="Proteomes" id="UP000054804"/>
    </source>
</evidence>
<comment type="caution">
    <text evidence="1">The sequence shown here is derived from an EMBL/GenBank/DDBJ whole genome shotgun (WGS) entry which is preliminary data.</text>
</comment>
<dbReference type="Proteomes" id="UP000054804">
    <property type="component" value="Unassembled WGS sequence"/>
</dbReference>
<dbReference type="Pfam" id="PF19384">
    <property type="entry name" value="DUF5959"/>
    <property type="match status" value="1"/>
</dbReference>
<organism evidence="1 2">
    <name type="scientific">Streptomyces silvensis</name>
    <dbReference type="NCBI Taxonomy" id="1765722"/>
    <lineage>
        <taxon>Bacteria</taxon>
        <taxon>Bacillati</taxon>
        <taxon>Actinomycetota</taxon>
        <taxon>Actinomycetes</taxon>
        <taxon>Kitasatosporales</taxon>
        <taxon>Streptomycetaceae</taxon>
        <taxon>Streptomyces</taxon>
    </lineage>
</organism>
<dbReference type="AlphaFoldDB" id="A0A0W7X162"/>
<proteinExistence type="predicted"/>
<dbReference type="OrthoDB" id="3370158at2"/>
<evidence type="ECO:0000313" key="1">
    <source>
        <dbReference type="EMBL" id="KUF16542.1"/>
    </source>
</evidence>
<protein>
    <submittedName>
        <fullName evidence="1">Uncharacterized protein</fullName>
    </submittedName>
</protein>
<dbReference type="RefSeq" id="WP_058849360.1">
    <property type="nucleotide sequence ID" value="NZ_LOCL01000038.1"/>
</dbReference>
<keyword evidence="2" id="KW-1185">Reference proteome</keyword>
<name>A0A0W7X162_9ACTN</name>
<gene>
    <name evidence="1" type="ORF">AT728_12240</name>
</gene>